<evidence type="ECO:0000256" key="2">
    <source>
        <dbReference type="ARBA" id="ARBA00004956"/>
    </source>
</evidence>
<feature type="domain" description="ATP-grasp" evidence="14">
    <location>
        <begin position="130"/>
        <end position="327"/>
    </location>
</feature>
<protein>
    <recommendedName>
        <fullName evidence="4 13">Biotin carboxylase</fullName>
        <ecNumber evidence="4 13">6.3.4.14</ecNumber>
    </recommendedName>
    <alternativeName>
        <fullName evidence="13">Acetyl-coenzyme A carboxylase biotin carboxylase subunit A</fullName>
    </alternativeName>
</protein>
<proteinExistence type="predicted"/>
<dbReference type="InterPro" id="IPR011764">
    <property type="entry name" value="Biotin_carboxylation_dom"/>
</dbReference>
<comment type="caution">
    <text evidence="16">The sequence shown here is derived from an EMBL/GenBank/DDBJ whole genome shotgun (WGS) entry which is preliminary data.</text>
</comment>
<dbReference type="Gene3D" id="3.30.470.20">
    <property type="entry name" value="ATP-grasp fold, B domain"/>
    <property type="match status" value="1"/>
</dbReference>
<dbReference type="InterPro" id="IPR016185">
    <property type="entry name" value="PreATP-grasp_dom_sf"/>
</dbReference>
<keyword evidence="7 12" id="KW-0547">Nucleotide-binding</keyword>
<dbReference type="InterPro" id="IPR051602">
    <property type="entry name" value="ACC_Biotin_Carboxylase"/>
</dbReference>
<dbReference type="PROSITE" id="PS00867">
    <property type="entry name" value="CPSASE_2"/>
    <property type="match status" value="1"/>
</dbReference>
<dbReference type="InterPro" id="IPR011761">
    <property type="entry name" value="ATP-grasp"/>
</dbReference>
<evidence type="ECO:0000259" key="15">
    <source>
        <dbReference type="PROSITE" id="PS50979"/>
    </source>
</evidence>
<dbReference type="PANTHER" id="PTHR48095:SF2">
    <property type="entry name" value="BIOTIN CARBOXYLASE, CHLOROPLASTIC"/>
    <property type="match status" value="1"/>
</dbReference>
<dbReference type="Proteomes" id="UP000004416">
    <property type="component" value="Unassembled WGS sequence"/>
</dbReference>
<organism evidence="16 17">
    <name type="scientific">Desulfitobacterium hafniense DP7</name>
    <dbReference type="NCBI Taxonomy" id="537010"/>
    <lineage>
        <taxon>Bacteria</taxon>
        <taxon>Bacillati</taxon>
        <taxon>Bacillota</taxon>
        <taxon>Clostridia</taxon>
        <taxon>Eubacteriales</taxon>
        <taxon>Desulfitobacteriaceae</taxon>
        <taxon>Desulfitobacterium</taxon>
    </lineage>
</organism>
<dbReference type="Pfam" id="PF02786">
    <property type="entry name" value="CPSase_L_D2"/>
    <property type="match status" value="1"/>
</dbReference>
<keyword evidence="8 12" id="KW-0067">ATP-binding</keyword>
<sequence length="458" mass="50540">MQLNNEEIGSMFKKVLIANRGEIALRIIRACREMDIETVAVFSEADRDALHVREADQAVCIGPHPSTKSYLNIPNIISAAELTGVDAIHPGYGFLSENARFAEICESCGITFIGPSPRAIETMGDKATARKTMIEAGVPVVPGSKEVLTDVESASVLAKEIGYPVMIKASAGGGGKGMRIAQNPKELAKSIQAAQSEAQAAFGNSEIYLEKYVEEPRHIEFQILADKHGNVIHLGERDCSLQRRNQKLLEEAPSSALTPELRKAMGEAAVKAAKAADYSSAGTIEFLLDKHGHYYFIEMNTRIQVEHPVTEFVTGIDLLKAQIRVAAGEPLGIEQEDVQIRGWAMECRINAENSEKNFMPSPGTIEFYHPPGGPGVRVDSAAYQGYTIPPYYDSMIGKLIVWGADREEAIQRMKRALEEFYIEGVHTTIPFHLKVLDNAFFRRGEVYTNFIQRRILGE</sequence>
<dbReference type="HOGENOM" id="CLU_000395_3_2_9"/>
<keyword evidence="13" id="KW-0444">Lipid biosynthesis</keyword>
<dbReference type="FunFam" id="3.40.50.20:FF:000010">
    <property type="entry name" value="Propionyl-CoA carboxylase subunit alpha"/>
    <property type="match status" value="1"/>
</dbReference>
<dbReference type="SUPFAM" id="SSF56059">
    <property type="entry name" value="Glutathione synthetase ATP-binding domain-like"/>
    <property type="match status" value="1"/>
</dbReference>
<keyword evidence="10 13" id="KW-0092">Biotin</keyword>
<dbReference type="Pfam" id="PF02785">
    <property type="entry name" value="Biotin_carb_C"/>
    <property type="match status" value="1"/>
</dbReference>
<comment type="catalytic activity">
    <reaction evidence="11 13">
        <text>N(6)-biotinyl-L-lysyl-[protein] + hydrogencarbonate + ATP = N(6)-carboxybiotinyl-L-lysyl-[protein] + ADP + phosphate + H(+)</text>
        <dbReference type="Rhea" id="RHEA:13501"/>
        <dbReference type="Rhea" id="RHEA-COMP:10505"/>
        <dbReference type="Rhea" id="RHEA-COMP:10506"/>
        <dbReference type="ChEBI" id="CHEBI:15378"/>
        <dbReference type="ChEBI" id="CHEBI:17544"/>
        <dbReference type="ChEBI" id="CHEBI:30616"/>
        <dbReference type="ChEBI" id="CHEBI:43474"/>
        <dbReference type="ChEBI" id="CHEBI:83144"/>
        <dbReference type="ChEBI" id="CHEBI:83145"/>
        <dbReference type="ChEBI" id="CHEBI:456216"/>
        <dbReference type="EC" id="6.3.4.14"/>
    </reaction>
</comment>
<keyword evidence="13" id="KW-0443">Lipid metabolism</keyword>
<dbReference type="PANTHER" id="PTHR48095">
    <property type="entry name" value="PYRUVATE CARBOXYLASE SUBUNIT A"/>
    <property type="match status" value="1"/>
</dbReference>
<evidence type="ECO:0000313" key="17">
    <source>
        <dbReference type="Proteomes" id="UP000004416"/>
    </source>
</evidence>
<keyword evidence="9" id="KW-0460">Magnesium</keyword>
<keyword evidence="13" id="KW-0275">Fatty acid biosynthesis</keyword>
<evidence type="ECO:0000256" key="13">
    <source>
        <dbReference type="RuleBase" id="RU365063"/>
    </source>
</evidence>
<dbReference type="SUPFAM" id="SSF52440">
    <property type="entry name" value="PreATP-grasp domain"/>
    <property type="match status" value="1"/>
</dbReference>
<dbReference type="NCBIfam" id="TIGR00514">
    <property type="entry name" value="accC"/>
    <property type="match status" value="1"/>
</dbReference>
<dbReference type="PROSITE" id="PS50975">
    <property type="entry name" value="ATP_GRASP"/>
    <property type="match status" value="1"/>
</dbReference>
<evidence type="ECO:0000256" key="6">
    <source>
        <dbReference type="ARBA" id="ARBA00022723"/>
    </source>
</evidence>
<name>G9XL52_DESHA</name>
<keyword evidence="5 13" id="KW-0436">Ligase</keyword>
<accession>G9XL52</accession>
<dbReference type="InterPro" id="IPR005481">
    <property type="entry name" value="BC-like_N"/>
</dbReference>
<gene>
    <name evidence="16" type="ORF">HMPREF0322_01686</name>
</gene>
<dbReference type="NCBIfam" id="NF004085">
    <property type="entry name" value="PRK05586.1"/>
    <property type="match status" value="1"/>
</dbReference>
<dbReference type="Pfam" id="PF00289">
    <property type="entry name" value="Biotin_carb_N"/>
    <property type="match status" value="1"/>
</dbReference>
<evidence type="ECO:0000256" key="9">
    <source>
        <dbReference type="ARBA" id="ARBA00022842"/>
    </source>
</evidence>
<keyword evidence="6" id="KW-0479">Metal-binding</keyword>
<dbReference type="SUPFAM" id="SSF51246">
    <property type="entry name" value="Rudiment single hybrid motif"/>
    <property type="match status" value="1"/>
</dbReference>
<dbReference type="GO" id="GO:0004075">
    <property type="term" value="F:biotin carboxylase activity"/>
    <property type="evidence" value="ECO:0007669"/>
    <property type="project" value="UniProtKB-EC"/>
</dbReference>
<evidence type="ECO:0000256" key="1">
    <source>
        <dbReference type="ARBA" id="ARBA00003761"/>
    </source>
</evidence>
<evidence type="ECO:0000256" key="5">
    <source>
        <dbReference type="ARBA" id="ARBA00022598"/>
    </source>
</evidence>
<keyword evidence="13" id="KW-0276">Fatty acid metabolism</keyword>
<dbReference type="FunFam" id="3.30.1490.20:FF:000018">
    <property type="entry name" value="Biotin carboxylase"/>
    <property type="match status" value="1"/>
</dbReference>
<comment type="function">
    <text evidence="1 13">This protein is a component of the acetyl coenzyme A carboxylase complex; first, biotin carboxylase catalyzes the carboxylation of the carrier protein and then the transcarboxylase transfers the carboxyl group to form malonyl-CoA.</text>
</comment>
<dbReference type="PATRIC" id="fig|537010.4.peg.1570"/>
<evidence type="ECO:0000313" key="16">
    <source>
        <dbReference type="EMBL" id="EHL07569.1"/>
    </source>
</evidence>
<dbReference type="PROSITE" id="PS00866">
    <property type="entry name" value="CPSASE_1"/>
    <property type="match status" value="1"/>
</dbReference>
<dbReference type="UniPathway" id="UPA00655">
    <property type="reaction ID" value="UER00711"/>
</dbReference>
<dbReference type="PROSITE" id="PS50979">
    <property type="entry name" value="BC"/>
    <property type="match status" value="1"/>
</dbReference>
<dbReference type="EC" id="6.3.4.14" evidence="4 13"/>
<dbReference type="EMBL" id="AFZX01000040">
    <property type="protein sequence ID" value="EHL07569.1"/>
    <property type="molecule type" value="Genomic_DNA"/>
</dbReference>
<evidence type="ECO:0000259" key="14">
    <source>
        <dbReference type="PROSITE" id="PS50975"/>
    </source>
</evidence>
<dbReference type="GO" id="GO:0005524">
    <property type="term" value="F:ATP binding"/>
    <property type="evidence" value="ECO:0007669"/>
    <property type="project" value="UniProtKB-UniRule"/>
</dbReference>
<evidence type="ECO:0000256" key="12">
    <source>
        <dbReference type="PROSITE-ProRule" id="PRU00409"/>
    </source>
</evidence>
<feature type="domain" description="Biotin carboxylation" evidence="15">
    <location>
        <begin position="11"/>
        <end position="456"/>
    </location>
</feature>
<dbReference type="GO" id="GO:2001295">
    <property type="term" value="P:malonyl-CoA biosynthetic process"/>
    <property type="evidence" value="ECO:0007669"/>
    <property type="project" value="UniProtKB-UniPathway"/>
</dbReference>
<reference evidence="16 17" key="1">
    <citation type="submission" date="2011-08" db="EMBL/GenBank/DDBJ databases">
        <authorList>
            <person name="Weinstock G."/>
            <person name="Sodergren E."/>
            <person name="Clifton S."/>
            <person name="Fulton L."/>
            <person name="Fulton B."/>
            <person name="Courtney L."/>
            <person name="Fronick C."/>
            <person name="Harrison M."/>
            <person name="Strong C."/>
            <person name="Farmer C."/>
            <person name="Delahaunty K."/>
            <person name="Markovic C."/>
            <person name="Hall O."/>
            <person name="Minx P."/>
            <person name="Tomlinson C."/>
            <person name="Mitreva M."/>
            <person name="Hou S."/>
            <person name="Chen J."/>
            <person name="Wollam A."/>
            <person name="Pepin K.H."/>
            <person name="Johnson M."/>
            <person name="Bhonagiri V."/>
            <person name="Zhang X."/>
            <person name="Suruliraj S."/>
            <person name="Warren W."/>
            <person name="Chinwalla A."/>
            <person name="Mardis E.R."/>
            <person name="Wilson R.K."/>
        </authorList>
    </citation>
    <scope>NUCLEOTIDE SEQUENCE [LARGE SCALE GENOMIC DNA]</scope>
    <source>
        <strain evidence="16 17">DP7</strain>
    </source>
</reference>
<evidence type="ECO:0000256" key="7">
    <source>
        <dbReference type="ARBA" id="ARBA00022741"/>
    </source>
</evidence>
<dbReference type="GO" id="GO:0046872">
    <property type="term" value="F:metal ion binding"/>
    <property type="evidence" value="ECO:0007669"/>
    <property type="project" value="UniProtKB-KW"/>
</dbReference>
<comment type="subunit">
    <text evidence="3 13">Acetyl-CoA carboxylase is a heterohexamer of biotin carboxyl carrier protein, biotin carboxylase and the two subunits of carboxyl transferase in a 2:2 complex.</text>
</comment>
<evidence type="ECO:0000256" key="4">
    <source>
        <dbReference type="ARBA" id="ARBA00013263"/>
    </source>
</evidence>
<evidence type="ECO:0000256" key="11">
    <source>
        <dbReference type="ARBA" id="ARBA00048600"/>
    </source>
</evidence>
<dbReference type="InterPro" id="IPR011054">
    <property type="entry name" value="Rudment_hybrid_motif"/>
</dbReference>
<dbReference type="InterPro" id="IPR005482">
    <property type="entry name" value="Biotin_COase_C"/>
</dbReference>
<evidence type="ECO:0000256" key="3">
    <source>
        <dbReference type="ARBA" id="ARBA00011750"/>
    </source>
</evidence>
<dbReference type="GO" id="GO:0006633">
    <property type="term" value="P:fatty acid biosynthetic process"/>
    <property type="evidence" value="ECO:0007669"/>
    <property type="project" value="UniProtKB-KW"/>
</dbReference>
<comment type="pathway">
    <text evidence="2 13">Lipid metabolism; malonyl-CoA biosynthesis; malonyl-CoA from acetyl-CoA: step 1/1.</text>
</comment>
<evidence type="ECO:0000256" key="10">
    <source>
        <dbReference type="ARBA" id="ARBA00023267"/>
    </source>
</evidence>
<dbReference type="AlphaFoldDB" id="G9XL52"/>
<dbReference type="InterPro" id="IPR004549">
    <property type="entry name" value="Acetyl_CoA_COase_biotin_COase"/>
</dbReference>
<dbReference type="InterPro" id="IPR005479">
    <property type="entry name" value="CPAse_ATP-bd"/>
</dbReference>
<dbReference type="FunFam" id="3.30.470.20:FF:000028">
    <property type="entry name" value="Methylcrotonoyl-CoA carboxylase subunit alpha, mitochondrial"/>
    <property type="match status" value="1"/>
</dbReference>
<dbReference type="NCBIfam" id="NF006367">
    <property type="entry name" value="PRK08591.1"/>
    <property type="match status" value="1"/>
</dbReference>
<dbReference type="SMART" id="SM00878">
    <property type="entry name" value="Biotin_carb_C"/>
    <property type="match status" value="1"/>
</dbReference>
<evidence type="ECO:0000256" key="8">
    <source>
        <dbReference type="ARBA" id="ARBA00022840"/>
    </source>
</evidence>